<evidence type="ECO:0000256" key="1">
    <source>
        <dbReference type="ARBA" id="ARBA00022737"/>
    </source>
</evidence>
<evidence type="ECO:0008006" key="5">
    <source>
        <dbReference type="Google" id="ProtNLM"/>
    </source>
</evidence>
<protein>
    <recommendedName>
        <fullName evidence="5">Pentatricopeptide repeat-containing protein</fullName>
    </recommendedName>
</protein>
<feature type="repeat" description="PPR" evidence="2">
    <location>
        <begin position="139"/>
        <end position="173"/>
    </location>
</feature>
<gene>
    <name evidence="3" type="ORF">CDL15_Pgr026518</name>
</gene>
<dbReference type="EMBL" id="MTKT01003950">
    <property type="protein sequence ID" value="OWM73419.1"/>
    <property type="molecule type" value="Genomic_DNA"/>
</dbReference>
<comment type="caution">
    <text evidence="3">The sequence shown here is derived from an EMBL/GenBank/DDBJ whole genome shotgun (WGS) entry which is preliminary data.</text>
</comment>
<reference evidence="4" key="1">
    <citation type="journal article" date="2017" name="Plant J.">
        <title>The pomegranate (Punica granatum L.) genome and the genomics of punicalagin biosynthesis.</title>
        <authorList>
            <person name="Qin G."/>
            <person name="Xu C."/>
            <person name="Ming R."/>
            <person name="Tang H."/>
            <person name="Guyot R."/>
            <person name="Kramer E.M."/>
            <person name="Hu Y."/>
            <person name="Yi X."/>
            <person name="Qi Y."/>
            <person name="Xu X."/>
            <person name="Gao Z."/>
            <person name="Pan H."/>
            <person name="Jian J."/>
            <person name="Tian Y."/>
            <person name="Yue Z."/>
            <person name="Xu Y."/>
        </authorList>
    </citation>
    <scope>NUCLEOTIDE SEQUENCE [LARGE SCALE GENOMIC DNA]</scope>
    <source>
        <strain evidence="4">cv. Dabenzi</strain>
    </source>
</reference>
<dbReference type="NCBIfam" id="TIGR00756">
    <property type="entry name" value="PPR"/>
    <property type="match status" value="2"/>
</dbReference>
<dbReference type="PANTHER" id="PTHR47926:SF463">
    <property type="entry name" value="PENTATRICOPEPTIDE REPEAT-CONTAINING PROTEIN"/>
    <property type="match status" value="1"/>
</dbReference>
<evidence type="ECO:0000313" key="3">
    <source>
        <dbReference type="EMBL" id="OWM73419.1"/>
    </source>
</evidence>
<dbReference type="FunFam" id="1.25.40.10:FF:001093">
    <property type="entry name" value="Pentatricopeptide repeat-containing protein At2g34400"/>
    <property type="match status" value="1"/>
</dbReference>
<dbReference type="PANTHER" id="PTHR47926">
    <property type="entry name" value="PENTATRICOPEPTIDE REPEAT-CONTAINING PROTEIN"/>
    <property type="match status" value="1"/>
</dbReference>
<dbReference type="Gene3D" id="1.25.40.10">
    <property type="entry name" value="Tetratricopeptide repeat domain"/>
    <property type="match status" value="3"/>
</dbReference>
<feature type="repeat" description="PPR" evidence="2">
    <location>
        <begin position="69"/>
        <end position="103"/>
    </location>
</feature>
<dbReference type="Pfam" id="PF13041">
    <property type="entry name" value="PPR_2"/>
    <property type="match status" value="1"/>
</dbReference>
<name>A0A218WLR5_PUNGR</name>
<feature type="repeat" description="PPR" evidence="2">
    <location>
        <begin position="297"/>
        <end position="331"/>
    </location>
</feature>
<evidence type="ECO:0000256" key="2">
    <source>
        <dbReference type="PROSITE-ProRule" id="PRU00708"/>
    </source>
</evidence>
<dbReference type="InterPro" id="IPR046848">
    <property type="entry name" value="E_motif"/>
</dbReference>
<dbReference type="AlphaFoldDB" id="A0A218WLR5"/>
<accession>A0A218WLR5</accession>
<proteinExistence type="predicted"/>
<keyword evidence="1" id="KW-0677">Repeat</keyword>
<dbReference type="GO" id="GO:0003723">
    <property type="term" value="F:RNA binding"/>
    <property type="evidence" value="ECO:0007669"/>
    <property type="project" value="InterPro"/>
</dbReference>
<dbReference type="PROSITE" id="PS51375">
    <property type="entry name" value="PPR"/>
    <property type="match status" value="3"/>
</dbReference>
<dbReference type="Pfam" id="PF01535">
    <property type="entry name" value="PPR"/>
    <property type="match status" value="4"/>
</dbReference>
<dbReference type="InterPro" id="IPR046960">
    <property type="entry name" value="PPR_At4g14850-like_plant"/>
</dbReference>
<organism evidence="3 4">
    <name type="scientific">Punica granatum</name>
    <name type="common">Pomegranate</name>
    <dbReference type="NCBI Taxonomy" id="22663"/>
    <lineage>
        <taxon>Eukaryota</taxon>
        <taxon>Viridiplantae</taxon>
        <taxon>Streptophyta</taxon>
        <taxon>Embryophyta</taxon>
        <taxon>Tracheophyta</taxon>
        <taxon>Spermatophyta</taxon>
        <taxon>Magnoliopsida</taxon>
        <taxon>eudicotyledons</taxon>
        <taxon>Gunneridae</taxon>
        <taxon>Pentapetalae</taxon>
        <taxon>rosids</taxon>
        <taxon>malvids</taxon>
        <taxon>Myrtales</taxon>
        <taxon>Lythraceae</taxon>
        <taxon>Punica</taxon>
    </lineage>
</organism>
<sequence>MISRQIEALLERPTTTSDLLQLHALLLKTGLCRHSFSVSRLIHRATSISLPLARSLFDGLPADPSPPPPPFAWNCLIRAHANSSTPAESVRIFARMLRAGLKADSFSYPFVLKACGQGSLIGEGRGVHSLILRTGFESDKFVGNTLLGMYAACGAVDLARQVFDEMAVRDVVSWTSLIASYMAWYVSLRFLYIHLMACDLSNTLFSGVHSDSPVDAFKVFRLMKLAGEKPNSATLVNLLSACSQSVNIKAGKSVHAHVIVSCMELDAALGTALLEMYSKCGDIERALQVFSSLGDKNLQSWTAMISGLAESGFGKEAILFFAEMEQSGLKPDGVSFLVILSACSHSGLVEEGRQYFDQMERVYGIKPSVEHYGCMVDLLGRAGLIEEAYEMIKKMPMEPNSIILRSFIGASTIHGLAVPSDDTLRKLMLELEPELGANYVLAANWSSSSCNWDDAAKLKSTMKERGVRKTVGSSWVEVNGDDYAEGAVG</sequence>
<dbReference type="Pfam" id="PF20431">
    <property type="entry name" value="E_motif"/>
    <property type="match status" value="1"/>
</dbReference>
<dbReference type="Proteomes" id="UP000197138">
    <property type="component" value="Unassembled WGS sequence"/>
</dbReference>
<dbReference type="InterPro" id="IPR011990">
    <property type="entry name" value="TPR-like_helical_dom_sf"/>
</dbReference>
<dbReference type="InterPro" id="IPR002885">
    <property type="entry name" value="PPR_rpt"/>
</dbReference>
<dbReference type="GO" id="GO:0009451">
    <property type="term" value="P:RNA modification"/>
    <property type="evidence" value="ECO:0007669"/>
    <property type="project" value="InterPro"/>
</dbReference>
<evidence type="ECO:0000313" key="4">
    <source>
        <dbReference type="Proteomes" id="UP000197138"/>
    </source>
</evidence>
<dbReference type="FunFam" id="1.25.40.10:FF:000344">
    <property type="entry name" value="Pentatricopeptide repeat-containing protein"/>
    <property type="match status" value="1"/>
</dbReference>